<sequence>MNKEFLASTSLFAEMANNKIDLKKIIDEFIISTFVLIKKYSQDSTEIRNNLIQLFDLNIPEAIIRTQLKGLRREGIFDNVNGQYIIDPKAKSAKTHINDNFLKKQKEHSDLFKDLIKFIEWKKGPLNEDQLKKLESTFIEFLFDNNIDDEYAALVSAFIVRNEDRPEFLTALNLIREGATILKGIQYSSDFNDTSIWNDELTMYLDTEHLLSIIGFNGETFKSILYDFYELVRQINAITREKYQKSLIKLKYTSSVRSEVENLFYACKKIVEGNGAVKPGKTAIMSIIEGCETRTDVTQKESKFFSDLKNLNILLADEIDLFENTEFNVVDEKALNKYKDEKEEEEINKILESFTYINILRRGRNNRKFEKIGHIILTGDRITRLMSSDLDVKVEDLDFSFATDIYYVTQKLWYRLNRGLGFTSKLPATLDIVNKAQIIITGQINNNVRQRYEKLLGDVKSGVRKEEEVKDYYLRLRNNTFRPEDINKENILEQIEFIYKKNDLEDYLRNESAKNTKLAERQKKIDELKQTAEQQEKTIRELKEQKIAEAKEKGRKKMKRLKLLLLSGQVFLFFILLLLAFYIKDEKDTFIATISFVFLLMTFLLPFVQSRRIKKHIEIYAYKEYNLIVEE</sequence>
<comment type="caution">
    <text evidence="3">The sequence shown here is derived from an EMBL/GenBank/DDBJ whole genome shotgun (WGS) entry which is preliminary data.</text>
</comment>
<proteinExistence type="predicted"/>
<keyword evidence="2" id="KW-1133">Transmembrane helix</keyword>
<keyword evidence="2" id="KW-0812">Transmembrane</keyword>
<evidence type="ECO:0000313" key="3">
    <source>
        <dbReference type="EMBL" id="MCX2837874.1"/>
    </source>
</evidence>
<keyword evidence="1" id="KW-0175">Coiled coil</keyword>
<dbReference type="EMBL" id="JAPJDA010000009">
    <property type="protein sequence ID" value="MCX2837874.1"/>
    <property type="molecule type" value="Genomic_DNA"/>
</dbReference>
<name>A0A9X3I0T5_9FLAO</name>
<evidence type="ECO:0000256" key="2">
    <source>
        <dbReference type="SAM" id="Phobius"/>
    </source>
</evidence>
<reference evidence="3" key="1">
    <citation type="submission" date="2022-11" db="EMBL/GenBank/DDBJ databases">
        <title>Salinimicrobium profundisediminis sp. nov., isolated from deep-sea sediment of the Mariana Trench.</title>
        <authorList>
            <person name="Fu H."/>
        </authorList>
    </citation>
    <scope>NUCLEOTIDE SEQUENCE</scope>
    <source>
        <strain evidence="3">MT39</strain>
    </source>
</reference>
<gene>
    <name evidence="3" type="ORF">OQ279_06875</name>
</gene>
<evidence type="ECO:0000313" key="4">
    <source>
        <dbReference type="Proteomes" id="UP001148482"/>
    </source>
</evidence>
<evidence type="ECO:0000256" key="1">
    <source>
        <dbReference type="SAM" id="Coils"/>
    </source>
</evidence>
<dbReference type="AlphaFoldDB" id="A0A9X3I0T5"/>
<feature type="transmembrane region" description="Helical" evidence="2">
    <location>
        <begin position="589"/>
        <end position="608"/>
    </location>
</feature>
<accession>A0A9X3I0T5</accession>
<feature type="coiled-coil region" evidence="1">
    <location>
        <begin position="518"/>
        <end position="552"/>
    </location>
</feature>
<keyword evidence="4" id="KW-1185">Reference proteome</keyword>
<keyword evidence="2" id="KW-0472">Membrane</keyword>
<feature type="transmembrane region" description="Helical" evidence="2">
    <location>
        <begin position="563"/>
        <end position="583"/>
    </location>
</feature>
<dbReference type="RefSeq" id="WP_266069124.1">
    <property type="nucleotide sequence ID" value="NZ_JAPJDA010000009.1"/>
</dbReference>
<dbReference type="Proteomes" id="UP001148482">
    <property type="component" value="Unassembled WGS sequence"/>
</dbReference>
<organism evidence="3 4">
    <name type="scientific">Salinimicrobium profundisediminis</name>
    <dbReference type="NCBI Taxonomy" id="2994553"/>
    <lineage>
        <taxon>Bacteria</taxon>
        <taxon>Pseudomonadati</taxon>
        <taxon>Bacteroidota</taxon>
        <taxon>Flavobacteriia</taxon>
        <taxon>Flavobacteriales</taxon>
        <taxon>Flavobacteriaceae</taxon>
        <taxon>Salinimicrobium</taxon>
    </lineage>
</organism>
<protein>
    <submittedName>
        <fullName evidence="3">Uncharacterized protein</fullName>
    </submittedName>
</protein>